<dbReference type="InterPro" id="IPR036275">
    <property type="entry name" value="YdgH-like_sf"/>
</dbReference>
<evidence type="ECO:0000313" key="4">
    <source>
        <dbReference type="EMBL" id="QKJ87733.1"/>
    </source>
</evidence>
<dbReference type="SUPFAM" id="SSF159871">
    <property type="entry name" value="YdgH-like"/>
    <property type="match status" value="1"/>
</dbReference>
<dbReference type="EMBL" id="CP054212">
    <property type="protein sequence ID" value="QKJ87733.1"/>
    <property type="molecule type" value="Genomic_DNA"/>
</dbReference>
<keyword evidence="1 2" id="KW-0732">Signal</keyword>
<dbReference type="InterPro" id="IPR010854">
    <property type="entry name" value="YdgH/BhsA/McbA-like_dom"/>
</dbReference>
<name>A0A6M8URI6_9GAMM</name>
<accession>A0A6M8URI6</accession>
<feature type="signal peptide" evidence="2">
    <location>
        <begin position="1"/>
        <end position="22"/>
    </location>
</feature>
<dbReference type="RefSeq" id="WP_173634654.1">
    <property type="nucleotide sequence ID" value="NZ_CP054212.1"/>
</dbReference>
<evidence type="ECO:0000256" key="2">
    <source>
        <dbReference type="SAM" id="SignalP"/>
    </source>
</evidence>
<keyword evidence="5" id="KW-1185">Reference proteome</keyword>
<dbReference type="Proteomes" id="UP000505325">
    <property type="component" value="Chromosome"/>
</dbReference>
<gene>
    <name evidence="4" type="ORF">PMPD1_2796</name>
</gene>
<dbReference type="Pfam" id="PF07338">
    <property type="entry name" value="YdgH_BhsA-like"/>
    <property type="match status" value="1"/>
</dbReference>
<sequence>MKTVKMILSAVILSTVSLSSFAAMETNMPQGLTRIGSVSDSSGATTLSELNANLAAKADAAGAKSYHIIAAGGRNSYYGFADIYK</sequence>
<proteinExistence type="predicted"/>
<reference evidence="4 5" key="1">
    <citation type="submission" date="2020-06" db="EMBL/GenBank/DDBJ databases">
        <title>Genome sequence of Paramixta manurensis strain PD-1.</title>
        <authorList>
            <person name="Lee C.W."/>
            <person name="Kim J."/>
        </authorList>
    </citation>
    <scope>NUCLEOTIDE SEQUENCE [LARGE SCALE GENOMIC DNA]</scope>
    <source>
        <strain evidence="4 5">PD-1</strain>
    </source>
</reference>
<evidence type="ECO:0000256" key="1">
    <source>
        <dbReference type="ARBA" id="ARBA00022729"/>
    </source>
</evidence>
<evidence type="ECO:0000313" key="5">
    <source>
        <dbReference type="Proteomes" id="UP000505325"/>
    </source>
</evidence>
<evidence type="ECO:0000259" key="3">
    <source>
        <dbReference type="Pfam" id="PF07338"/>
    </source>
</evidence>
<protein>
    <submittedName>
        <fullName evidence="4">DUF1471 domain-containing protein</fullName>
    </submittedName>
</protein>
<organism evidence="4 5">
    <name type="scientific">Paramixta manurensis</name>
    <dbReference type="NCBI Taxonomy" id="2740817"/>
    <lineage>
        <taxon>Bacteria</taxon>
        <taxon>Pseudomonadati</taxon>
        <taxon>Pseudomonadota</taxon>
        <taxon>Gammaproteobacteria</taxon>
        <taxon>Enterobacterales</taxon>
        <taxon>Erwiniaceae</taxon>
        <taxon>Paramixta</taxon>
    </lineage>
</organism>
<dbReference type="Gene3D" id="3.30.1660.10">
    <property type="entry name" value="Flavin-binding protein dodecin"/>
    <property type="match status" value="1"/>
</dbReference>
<feature type="chain" id="PRO_5026770454" evidence="2">
    <location>
        <begin position="23"/>
        <end position="85"/>
    </location>
</feature>
<dbReference type="AlphaFoldDB" id="A0A6M8URI6"/>
<dbReference type="InterPro" id="IPR025543">
    <property type="entry name" value="Dodecin-like"/>
</dbReference>
<dbReference type="KEGG" id="pmak:PMPD1_2796"/>
<feature type="domain" description="YdgH/BhsA/McbA-like" evidence="3">
    <location>
        <begin position="32"/>
        <end position="85"/>
    </location>
</feature>